<evidence type="ECO:0000256" key="1">
    <source>
        <dbReference type="SAM" id="Phobius"/>
    </source>
</evidence>
<protein>
    <submittedName>
        <fullName evidence="2">Uncharacterized protein</fullName>
    </submittedName>
</protein>
<evidence type="ECO:0000313" key="3">
    <source>
        <dbReference type="Proteomes" id="UP000238281"/>
    </source>
</evidence>
<reference evidence="2 3" key="1">
    <citation type="submission" date="2017-09" db="EMBL/GenBank/DDBJ databases">
        <title>Reassesment of A. cryaerophilus.</title>
        <authorList>
            <person name="Perez-Cataluna A."/>
            <person name="Collado L."/>
            <person name="Salgado O."/>
            <person name="Lefinanco V."/>
            <person name="Figueras M.J."/>
        </authorList>
    </citation>
    <scope>NUCLEOTIDE SEQUENCE [LARGE SCALE GENOMIC DNA]</scope>
    <source>
        <strain evidence="2 3">LMG 10210</strain>
    </source>
</reference>
<name>A0A2S9T159_9BACT</name>
<comment type="caution">
    <text evidence="2">The sequence shown here is derived from an EMBL/GenBank/DDBJ whole genome shotgun (WGS) entry which is preliminary data.</text>
</comment>
<dbReference type="AlphaFoldDB" id="A0A2S9T159"/>
<proteinExistence type="predicted"/>
<organism evidence="2 3">
    <name type="scientific">Aliarcobacter cryaerophilus</name>
    <dbReference type="NCBI Taxonomy" id="28198"/>
    <lineage>
        <taxon>Bacteria</taxon>
        <taxon>Pseudomonadati</taxon>
        <taxon>Campylobacterota</taxon>
        <taxon>Epsilonproteobacteria</taxon>
        <taxon>Campylobacterales</taxon>
        <taxon>Arcobacteraceae</taxon>
        <taxon>Aliarcobacter</taxon>
    </lineage>
</organism>
<gene>
    <name evidence="2" type="ORF">CJ673_10100</name>
</gene>
<keyword evidence="1" id="KW-0812">Transmembrane</keyword>
<keyword evidence="1" id="KW-0472">Membrane</keyword>
<accession>A0A2S9T159</accession>
<keyword evidence="1" id="KW-1133">Transmembrane helix</keyword>
<evidence type="ECO:0000313" key="2">
    <source>
        <dbReference type="EMBL" id="PRM92585.1"/>
    </source>
</evidence>
<dbReference type="EMBL" id="NXGE01000009">
    <property type="protein sequence ID" value="PRM92585.1"/>
    <property type="molecule type" value="Genomic_DNA"/>
</dbReference>
<dbReference type="RefSeq" id="WP_105916055.1">
    <property type="nucleotide sequence ID" value="NZ_NXGE01000009.1"/>
</dbReference>
<sequence length="84" mass="9752">MPRKKKRNSRTVENISLIDNIKKSKAYIFLTTLFLFSVTLFGAFYQPFTDAMKGVWSDDSRIELHFGKAEKIKKSFKLEESNNG</sequence>
<dbReference type="Proteomes" id="UP000238281">
    <property type="component" value="Unassembled WGS sequence"/>
</dbReference>
<feature type="transmembrane region" description="Helical" evidence="1">
    <location>
        <begin position="26"/>
        <end position="45"/>
    </location>
</feature>